<keyword evidence="2" id="KW-1185">Reference proteome</keyword>
<feature type="signal peptide" evidence="1">
    <location>
        <begin position="1"/>
        <end position="24"/>
    </location>
</feature>
<keyword evidence="1" id="KW-0732">Signal</keyword>
<dbReference type="InterPro" id="IPR043159">
    <property type="entry name" value="Lectin_gal-bd_sf"/>
</dbReference>
<evidence type="ECO:0000313" key="3">
    <source>
        <dbReference type="RefSeq" id="XP_055886452.1"/>
    </source>
</evidence>
<reference evidence="3" key="1">
    <citation type="submission" date="2025-08" db="UniProtKB">
        <authorList>
            <consortium name="RefSeq"/>
        </authorList>
    </citation>
    <scope>IDENTIFICATION</scope>
</reference>
<protein>
    <submittedName>
        <fullName evidence="3">Uncharacterized protein LOC129926437 isoform X2</fullName>
    </submittedName>
</protein>
<dbReference type="Proteomes" id="UP001165740">
    <property type="component" value="Chromosome 5"/>
</dbReference>
<accession>A0A9W3AGU3</accession>
<organism evidence="2 3">
    <name type="scientific">Biomphalaria glabrata</name>
    <name type="common">Bloodfluke planorb</name>
    <name type="synonym">Freshwater snail</name>
    <dbReference type="NCBI Taxonomy" id="6526"/>
    <lineage>
        <taxon>Eukaryota</taxon>
        <taxon>Metazoa</taxon>
        <taxon>Spiralia</taxon>
        <taxon>Lophotrochozoa</taxon>
        <taxon>Mollusca</taxon>
        <taxon>Gastropoda</taxon>
        <taxon>Heterobranchia</taxon>
        <taxon>Euthyneura</taxon>
        <taxon>Panpulmonata</taxon>
        <taxon>Hygrophila</taxon>
        <taxon>Lymnaeoidea</taxon>
        <taxon>Planorbidae</taxon>
        <taxon>Biomphalaria</taxon>
    </lineage>
</organism>
<evidence type="ECO:0000256" key="1">
    <source>
        <dbReference type="SAM" id="SignalP"/>
    </source>
</evidence>
<dbReference type="Gene3D" id="2.60.120.740">
    <property type="match status" value="1"/>
</dbReference>
<dbReference type="RefSeq" id="XP_055886452.1">
    <property type="nucleotide sequence ID" value="XM_056030477.1"/>
</dbReference>
<evidence type="ECO:0000313" key="2">
    <source>
        <dbReference type="Proteomes" id="UP001165740"/>
    </source>
</evidence>
<name>A0A9W3AGU3_BIOGL</name>
<proteinExistence type="predicted"/>
<sequence>MMFERLTRVLLTLLATLLLTSVDASNTPKKSWACEGMQVTITCDSGETINVLNAEYGYFDKVCDQEHPDIVCRITVTQRVAYMQMSRTPGMHGRSWK</sequence>
<dbReference type="AlphaFoldDB" id="A0A9W3AGU3"/>
<feature type="chain" id="PRO_5040904211" evidence="1">
    <location>
        <begin position="25"/>
        <end position="97"/>
    </location>
</feature>
<gene>
    <name evidence="3" type="primary">LOC129926437</name>
</gene>
<dbReference type="GeneID" id="129926437"/>